<feature type="domain" description="Apple" evidence="16">
    <location>
        <begin position="1554"/>
        <end position="1636"/>
    </location>
</feature>
<dbReference type="SMART" id="SM00181">
    <property type="entry name" value="EGF"/>
    <property type="match status" value="11"/>
</dbReference>
<dbReference type="SUPFAM" id="SSF57184">
    <property type="entry name" value="Growth factor receptor domain"/>
    <property type="match status" value="2"/>
</dbReference>
<dbReference type="SUPFAM" id="SSF53300">
    <property type="entry name" value="vWA-like"/>
    <property type="match status" value="1"/>
</dbReference>
<feature type="domain" description="Sushi" evidence="15">
    <location>
        <begin position="2068"/>
        <end position="2130"/>
    </location>
</feature>
<evidence type="ECO:0000256" key="3">
    <source>
        <dbReference type="ARBA" id="ARBA00022729"/>
    </source>
</evidence>
<dbReference type="SMART" id="SM00327">
    <property type="entry name" value="VWA"/>
    <property type="match status" value="1"/>
</dbReference>
<feature type="disulfide bond" evidence="7">
    <location>
        <begin position="1258"/>
        <end position="1267"/>
    </location>
</feature>
<dbReference type="PROSITE" id="PS01180">
    <property type="entry name" value="CUB"/>
    <property type="match status" value="2"/>
</dbReference>
<dbReference type="Gene3D" id="3.40.50.410">
    <property type="entry name" value="von Willebrand factor, type A domain"/>
    <property type="match status" value="1"/>
</dbReference>
<reference evidence="18 19" key="1">
    <citation type="submission" date="2022-05" db="EMBL/GenBank/DDBJ databases">
        <authorList>
            <consortium name="Genoscope - CEA"/>
            <person name="William W."/>
        </authorList>
    </citation>
    <scope>NUCLEOTIDE SEQUENCE [LARGE SCALE GENOMIC DNA]</scope>
</reference>
<feature type="domain" description="Sushi" evidence="15">
    <location>
        <begin position="2191"/>
        <end position="2248"/>
    </location>
</feature>
<dbReference type="SMART" id="SM00032">
    <property type="entry name" value="CCP"/>
    <property type="match status" value="10"/>
</dbReference>
<evidence type="ECO:0000259" key="11">
    <source>
        <dbReference type="PROSITE" id="PS50022"/>
    </source>
</evidence>
<feature type="domain" description="VWFA" evidence="13">
    <location>
        <begin position="44"/>
        <end position="233"/>
    </location>
</feature>
<dbReference type="PROSITE" id="PS50923">
    <property type="entry name" value="SUSHI"/>
    <property type="match status" value="9"/>
</dbReference>
<dbReference type="PROSITE" id="PS50948">
    <property type="entry name" value="PAN"/>
    <property type="match status" value="1"/>
</dbReference>
<evidence type="ECO:0000256" key="6">
    <source>
        <dbReference type="ARBA" id="ARBA00023180"/>
    </source>
</evidence>
<dbReference type="Gene3D" id="2.10.70.10">
    <property type="entry name" value="Complement Module, domain 1"/>
    <property type="match status" value="10"/>
</dbReference>
<feature type="domain" description="HYR" evidence="14">
    <location>
        <begin position="535"/>
        <end position="622"/>
    </location>
</feature>
<dbReference type="PROSITE" id="PS50825">
    <property type="entry name" value="HYR"/>
    <property type="match status" value="2"/>
</dbReference>
<dbReference type="Pfam" id="PF00008">
    <property type="entry name" value="EGF"/>
    <property type="match status" value="6"/>
</dbReference>
<dbReference type="CDD" id="cd00033">
    <property type="entry name" value="CCP"/>
    <property type="match status" value="10"/>
</dbReference>
<dbReference type="PROSITE" id="PS50234">
    <property type="entry name" value="VWFA"/>
    <property type="match status" value="1"/>
</dbReference>
<dbReference type="InterPro" id="IPR001881">
    <property type="entry name" value="EGF-like_Ca-bd_dom"/>
</dbReference>
<keyword evidence="2 8" id="KW-0768">Sushi</keyword>
<dbReference type="CDD" id="cd00054">
    <property type="entry name" value="EGF_CA"/>
    <property type="match status" value="9"/>
</dbReference>
<feature type="disulfide bond" evidence="7">
    <location>
        <begin position="1825"/>
        <end position="1834"/>
    </location>
</feature>
<feature type="domain" description="Sushi" evidence="15">
    <location>
        <begin position="2131"/>
        <end position="2190"/>
    </location>
</feature>
<feature type="chain" id="PRO_5045430200" description="Sushi, von Willebrand factor type A, EGF and pentraxin domain-containing protein 1" evidence="9">
    <location>
        <begin position="25"/>
        <end position="2592"/>
    </location>
</feature>
<feature type="domain" description="EGF-like" evidence="12">
    <location>
        <begin position="1894"/>
        <end position="1932"/>
    </location>
</feature>
<dbReference type="InterPro" id="IPR011641">
    <property type="entry name" value="Tyr-kin_ephrin_A/B_rcpt-like"/>
</dbReference>
<dbReference type="CDD" id="cd00041">
    <property type="entry name" value="CUB"/>
    <property type="match status" value="2"/>
</dbReference>
<dbReference type="Pfam" id="PF12662">
    <property type="entry name" value="cEGF"/>
    <property type="match status" value="2"/>
</dbReference>
<feature type="domain" description="EGF-like" evidence="12">
    <location>
        <begin position="1270"/>
        <end position="1306"/>
    </location>
</feature>
<evidence type="ECO:0000256" key="2">
    <source>
        <dbReference type="ARBA" id="ARBA00022659"/>
    </source>
</evidence>
<dbReference type="InterPro" id="IPR035914">
    <property type="entry name" value="Sperma_CUB_dom_sf"/>
</dbReference>
<dbReference type="Pfam" id="PF00754">
    <property type="entry name" value="F5_F8_type_C"/>
    <property type="match status" value="1"/>
</dbReference>
<feature type="domain" description="EGF-like" evidence="12">
    <location>
        <begin position="1308"/>
        <end position="1344"/>
    </location>
</feature>
<feature type="domain" description="Pentraxin (PTX)" evidence="17">
    <location>
        <begin position="1349"/>
        <end position="1554"/>
    </location>
</feature>
<feature type="disulfide bond" evidence="7">
    <location>
        <begin position="1220"/>
        <end position="1229"/>
    </location>
</feature>
<dbReference type="PROSITE" id="PS01285">
    <property type="entry name" value="FA58C_1"/>
    <property type="match status" value="1"/>
</dbReference>
<dbReference type="InterPro" id="IPR050350">
    <property type="entry name" value="Compl-Cell_Adhes-Reg"/>
</dbReference>
<dbReference type="SMART" id="SM00159">
    <property type="entry name" value="PTX"/>
    <property type="match status" value="1"/>
</dbReference>
<dbReference type="Gene3D" id="2.10.25.10">
    <property type="entry name" value="Laminin"/>
    <property type="match status" value="10"/>
</dbReference>
<dbReference type="PANTHER" id="PTHR19325:SF575">
    <property type="entry name" value="LOCOMOTION-RELATED PROTEIN HIKARU GENKI"/>
    <property type="match status" value="1"/>
</dbReference>
<dbReference type="PROSITE" id="PS01286">
    <property type="entry name" value="FA58C_2"/>
    <property type="match status" value="1"/>
</dbReference>
<dbReference type="CDD" id="cd01450">
    <property type="entry name" value="vWFA_subfamily_ECM"/>
    <property type="match status" value="1"/>
</dbReference>
<dbReference type="Gene3D" id="2.10.50.10">
    <property type="entry name" value="Tumor Necrosis Factor Receptor, subunit A, domain 2"/>
    <property type="match status" value="3"/>
</dbReference>
<dbReference type="PROSITE" id="PS50026">
    <property type="entry name" value="EGF_3"/>
    <property type="match status" value="9"/>
</dbReference>
<dbReference type="Gene3D" id="2.60.120.200">
    <property type="match status" value="1"/>
</dbReference>
<dbReference type="SUPFAM" id="SSF57196">
    <property type="entry name" value="EGF/Laminin"/>
    <property type="match status" value="7"/>
</dbReference>
<dbReference type="InterPro" id="IPR009030">
    <property type="entry name" value="Growth_fac_rcpt_cys_sf"/>
</dbReference>
<dbReference type="SMART" id="SM00560">
    <property type="entry name" value="LamGL"/>
    <property type="match status" value="1"/>
</dbReference>
<feature type="domain" description="CUB" evidence="10">
    <location>
        <begin position="2367"/>
        <end position="2474"/>
    </location>
</feature>
<keyword evidence="6" id="KW-0325">Glycoprotein</keyword>
<evidence type="ECO:0000313" key="18">
    <source>
        <dbReference type="EMBL" id="CAH3016116.1"/>
    </source>
</evidence>
<feature type="disulfide bond" evidence="8">
    <location>
        <begin position="2335"/>
        <end position="2362"/>
    </location>
</feature>
<dbReference type="InterPro" id="IPR006558">
    <property type="entry name" value="LamG-like"/>
</dbReference>
<gene>
    <name evidence="18" type="ORF">PEVE_00025912</name>
</gene>
<dbReference type="InterPro" id="IPR000859">
    <property type="entry name" value="CUB_dom"/>
</dbReference>
<dbReference type="SMART" id="SM00231">
    <property type="entry name" value="FA58C"/>
    <property type="match status" value="1"/>
</dbReference>
<evidence type="ECO:0000259" key="13">
    <source>
        <dbReference type="PROSITE" id="PS50234"/>
    </source>
</evidence>
<feature type="disulfide bond" evidence="7">
    <location>
        <begin position="1182"/>
        <end position="1191"/>
    </location>
</feature>
<dbReference type="Pfam" id="PF14670">
    <property type="entry name" value="FXa_inhibition"/>
    <property type="match status" value="1"/>
</dbReference>
<evidence type="ECO:0000256" key="8">
    <source>
        <dbReference type="PROSITE-ProRule" id="PRU00302"/>
    </source>
</evidence>
<dbReference type="InterPro" id="IPR000436">
    <property type="entry name" value="Sushi_SCR_CCP_dom"/>
</dbReference>
<evidence type="ECO:0008006" key="20">
    <source>
        <dbReference type="Google" id="ProtNLM"/>
    </source>
</evidence>
<evidence type="ECO:0000256" key="1">
    <source>
        <dbReference type="ARBA" id="ARBA00022536"/>
    </source>
</evidence>
<name>A0ABN8LKD4_9CNID</name>
<dbReference type="SMART" id="SM00473">
    <property type="entry name" value="PAN_AP"/>
    <property type="match status" value="1"/>
</dbReference>
<sequence>MLRSLGVIFALAIIQAVLFSNATGLDGQLELENFQRTHNDTMSDLIFLLDTSGSLWYYDYASRTSKIGFDDEKVFVNSLLSYIRISVPATRVSVILFGTKATIDINYISNVNSQNHKCNFKKSFQALKFRSGLTNMHDAFQYAYDIIFGRLSANKRPTQQAKTAVFLLTDGMWNKGGNPYNIAKTLKDGKIEIFSIGVTNGVDMNVLRQLATDNSHAFHYTSFTQFRELANYLRGDPYERDWELGQARSLCGSCDNIADCACGLLSGEYKCSCPKGLYGSGYIGDCHECPVSTYKDFTGYAKSCLPCPTNSGHSRKGSTKRGDCICFKGYEGNPAGYVECQIRKCDKFPVPTNGVIKGGQCDNRDYLSFCEVICNTGYELSGNGKRTCVINGANAVVWSGSDVQCRQIVCPLIQVNDADPPSGTCTKNDLSYQTSCTFKCLPGYILNGTPVRQCQQDKTWSGSTVTCEAVKCPKLNSISLSQVTPPDCVTTELRFDSRCTFQCPSGYLFQGTPDRTVLRFCQTDGTWTGEHKPCIDSEPPKIMCPQNIRTNNSLHQSYAVVTWVEPTYSDNSVGVDPLAEVIVTSNFKSGQKFLIGQHFVQYTVRDKEGLTAKCSFTVDVLDNEAPYYTSCPEDKLIETTQASERVTWTIPQFLDNSNKTPIVEYNKNSGEIFYLGEVIVTYVAKDQSKNVNDSCAFKVEVKAKSCKMYPAPENGALACNAWGVSNRFCQVSCNDQWDFAFAPAVSYACANGIWTAFGGPPPPWPSCSVRYTPGKARVVYFPQFYYHGDCNSKEAQDQIKSNFISLLNLSFMPSGICRDHPADCHVGNVNVFCGATTSAKRRRRRSVREVYVKVDVVAEQKPSGASQTVSQLEKILETDARPQLDARAKNFDWSPLRASTDLEYQRYTLSNAEAYCSDQGAVIGKCDSLETGCDGIAKPHSLCQCNKGSGSIEKCIRCPKGSYYDSLQEKCLHCSPGTYQNQEGRLECLKCPEGTWTVGNDSKNFTACREKCKAGYFSPTGLAKCFPCASGTYASGLMNTKCTTCPQGTTTILPAAGGREECGMKCAPGSYSSNGVEPCTPCEKGSYQSDIGALSCVECTGGKSTYGLGADAADMCIAIDDCASNPCNNGGTCTDLKDDISCVCPAGYSGKYCEKEDDECLSDPCYQGATCVDKVNGYQCICAPGFSGTLCDVPSQVCGLNTCQNGATCVVQPPDFICECKSGYGGKFCEIKLDNCASFPCKNHGTCKSLAESYQCSCRPGYQGVQCEINIDECLNSPCQNNGTCVDGEYRYTCTCKDGFTGLNCETNINECSLDPCKNGGKCVDKVDGFECICGPTYSGDNCTKRLCSNFDLSFPIRAATSSSSVQNIPDMLAFTIAFWLRTDDTENPGTPLSYSNIVDGKLQDNTLVIQDYGAFTLHINNKKLFIGTSANDGKWHHVAITWESNGGKWFFYKDGREAKRYSEAFQSGAKIHGGGVMVLGQEQDALGGSFSPEEAFTGDLSQLNVWNKVLSPQDIYNLVRSCNHVEHGNVKAWADFREGLQGVYKLTSKSHACNFTSPLRRFSVKNDKRLSSNDDKVVSGMTAVQCADACEKETSFPCRSFDHDRTGNNCYLSSADSDDAVVSEVKGFDFYQISCIETLGVQSKAIPDSAMTASSSLSSTSRPYVARLYSPKASGLQGVVDSRGGWSPQTSDQQQYLQINLGDVYKVTGVATQGGDGLSEWVTSYKLQYSMDGNTWQYYASTLTGNVDSDSVVKREVQTFTAKMIRFKPQAWSGRITMRVEVFGCLADPIPPPPSITEINECTNNPCKNGGRCYDLYYGFRCKCTAGYKGKTCDHPSSCSCPGTPLHGYKSSHDYSHGSTITFSCNAGFALHGSASRTCNNGQWSGTRVECKDIDECASGRCGQMCVNTIGSFACSCNPGYILNIDGTTCDDVNECSLGLCSHSCHNTAGTFRCSCPSGMELAPGGRSCRDKDECTSNNGGCEHVCLNSYLSHACHCRGGYIIAADNKNCNENRCPSLSAPANGALSMTGDAILGNIIIFKCNEGYQLVGPQKRVCAANGQWSGVQSTCRASRCIDVGTVKYGARQGSGTSYGSSVSFSCNSGYAIVGSTQRTCQQSGIWSGQQPRCVRANCPQLSAPVHGNIKGYRRETGSTVRVSCDSGYKVEPDSSSFRTCQADNLWSGADPVCKLIDCGDPGTPWHGYLHGSNFKYNSQVTFSCYPQHHLEGDNQRTCQADGQWSGQQPKCLERSCGNPGTPTDGIKMGTNHSYGASITFSCNSGYTLHGWQQRTCQNTGQWSGVQPTCQIVSCGDAGSLANGFRIGDKFTYGESVVFDCNAGYKLQGSIVRKCEANGQWSGTVASCVASNCGSILYGPSGSFKSTNFPNNYPNNEYCTWEIQVPQGKKVRLDFEELRTEENKDFVFIYDTGKTDPVIAFSGIKDKPRAITSSGNSIRVRFVSNGAYANNGFKVSYKQTDCGGILTSNTGEIRSPGFPNGYPPNLSCTWLIFMANKQIGLTLNEFKTENAYDRLEVAHGPWVTAPLEIAWSGPSPLSGAVVTNKYMWVHFVTSAQDNGVYKGFRATFKPYVPYTKRK</sequence>
<dbReference type="InterPro" id="IPR000742">
    <property type="entry name" value="EGF"/>
</dbReference>
<dbReference type="Pfam" id="PF12661">
    <property type="entry name" value="hEGF"/>
    <property type="match status" value="1"/>
</dbReference>
<dbReference type="Gene3D" id="3.50.4.10">
    <property type="entry name" value="Hepatocyte Growth Factor"/>
    <property type="match status" value="1"/>
</dbReference>
<dbReference type="SUPFAM" id="SSF49854">
    <property type="entry name" value="Spermadhesin, CUB domain"/>
    <property type="match status" value="2"/>
</dbReference>
<evidence type="ECO:0000259" key="17">
    <source>
        <dbReference type="PROSITE" id="PS51828"/>
    </source>
</evidence>
<feature type="domain" description="EGF-like" evidence="12">
    <location>
        <begin position="1933"/>
        <end position="1971"/>
    </location>
</feature>
<evidence type="ECO:0000313" key="19">
    <source>
        <dbReference type="Proteomes" id="UP001159427"/>
    </source>
</evidence>
<evidence type="ECO:0000256" key="4">
    <source>
        <dbReference type="ARBA" id="ARBA00022737"/>
    </source>
</evidence>
<dbReference type="Gene3D" id="2.60.120.260">
    <property type="entry name" value="Galactose-binding domain-like"/>
    <property type="match status" value="1"/>
</dbReference>
<dbReference type="EMBL" id="CALNXI010000035">
    <property type="protein sequence ID" value="CAH3016116.1"/>
    <property type="molecule type" value="Genomic_DNA"/>
</dbReference>
<feature type="domain" description="EGF-like" evidence="12">
    <location>
        <begin position="1194"/>
        <end position="1230"/>
    </location>
</feature>
<dbReference type="InterPro" id="IPR002035">
    <property type="entry name" value="VWF_A"/>
</dbReference>
<dbReference type="SMART" id="SM01411">
    <property type="entry name" value="Ephrin_rec_like"/>
    <property type="match status" value="4"/>
</dbReference>
<dbReference type="InterPro" id="IPR001759">
    <property type="entry name" value="PTX_dom"/>
</dbReference>
<feature type="domain" description="EGF-like" evidence="12">
    <location>
        <begin position="1799"/>
        <end position="1835"/>
    </location>
</feature>
<feature type="domain" description="EGF-like" evidence="12">
    <location>
        <begin position="1118"/>
        <end position="1154"/>
    </location>
</feature>
<dbReference type="InterPro" id="IPR026823">
    <property type="entry name" value="cEGF"/>
</dbReference>
<feature type="domain" description="Sushi" evidence="15">
    <location>
        <begin position="408"/>
        <end position="469"/>
    </location>
</feature>
<feature type="disulfide bond" evidence="8">
    <location>
        <begin position="440"/>
        <end position="467"/>
    </location>
</feature>
<feature type="domain" description="EGF-like" evidence="12">
    <location>
        <begin position="1156"/>
        <end position="1192"/>
    </location>
</feature>
<feature type="domain" description="EGF-like" evidence="12">
    <location>
        <begin position="1232"/>
        <end position="1268"/>
    </location>
</feature>
<feature type="domain" description="Sushi" evidence="15">
    <location>
        <begin position="2249"/>
        <end position="2306"/>
    </location>
</feature>
<dbReference type="InterPro" id="IPR013320">
    <property type="entry name" value="ConA-like_dom_sf"/>
</dbReference>
<dbReference type="Proteomes" id="UP001159427">
    <property type="component" value="Unassembled WGS sequence"/>
</dbReference>
<evidence type="ECO:0000259" key="14">
    <source>
        <dbReference type="PROSITE" id="PS50825"/>
    </source>
</evidence>
<dbReference type="PROSITE" id="PS51828">
    <property type="entry name" value="PTX_2"/>
    <property type="match status" value="1"/>
</dbReference>
<keyword evidence="4" id="KW-0677">Repeat</keyword>
<feature type="disulfide bond" evidence="8">
    <location>
        <begin position="2101"/>
        <end position="2128"/>
    </location>
</feature>
<dbReference type="PRINTS" id="PR00010">
    <property type="entry name" value="EGFBLOOD"/>
</dbReference>
<dbReference type="PROSITE" id="PS50022">
    <property type="entry name" value="FA58C_3"/>
    <property type="match status" value="1"/>
</dbReference>
<feature type="disulfide bond" evidence="7">
    <location>
        <begin position="1334"/>
        <end position="1343"/>
    </location>
</feature>
<dbReference type="SUPFAM" id="SSF49899">
    <property type="entry name" value="Concanavalin A-like lectins/glucanases"/>
    <property type="match status" value="1"/>
</dbReference>
<feature type="domain" description="CUB" evidence="10">
    <location>
        <begin position="2476"/>
        <end position="2585"/>
    </location>
</feature>
<keyword evidence="5 7" id="KW-1015">Disulfide bond</keyword>
<dbReference type="Gene3D" id="2.60.120.290">
    <property type="entry name" value="Spermadhesin, CUB domain"/>
    <property type="match status" value="2"/>
</dbReference>
<accession>A0ABN8LKD4</accession>
<dbReference type="PROSITE" id="PS01187">
    <property type="entry name" value="EGF_CA"/>
    <property type="match status" value="5"/>
</dbReference>
<feature type="disulfide bond" evidence="7">
    <location>
        <begin position="1144"/>
        <end position="1153"/>
    </location>
</feature>
<dbReference type="CDD" id="cd01099">
    <property type="entry name" value="PAN_AP_HGF"/>
    <property type="match status" value="1"/>
</dbReference>
<evidence type="ECO:0000259" key="10">
    <source>
        <dbReference type="PROSITE" id="PS01180"/>
    </source>
</evidence>
<dbReference type="Pfam" id="PF00084">
    <property type="entry name" value="Sushi"/>
    <property type="match status" value="9"/>
</dbReference>
<dbReference type="SMART" id="SM00042">
    <property type="entry name" value="CUB"/>
    <property type="match status" value="2"/>
</dbReference>
<organism evidence="18 19">
    <name type="scientific">Porites evermanni</name>
    <dbReference type="NCBI Taxonomy" id="104178"/>
    <lineage>
        <taxon>Eukaryota</taxon>
        <taxon>Metazoa</taxon>
        <taxon>Cnidaria</taxon>
        <taxon>Anthozoa</taxon>
        <taxon>Hexacorallia</taxon>
        <taxon>Scleractinia</taxon>
        <taxon>Fungiina</taxon>
        <taxon>Poritidae</taxon>
        <taxon>Porites</taxon>
    </lineage>
</organism>
<dbReference type="InterPro" id="IPR000152">
    <property type="entry name" value="EGF-type_Asp/Asn_hydroxyl_site"/>
</dbReference>
<dbReference type="Pfam" id="PF00354">
    <property type="entry name" value="Pentaxin"/>
    <property type="match status" value="1"/>
</dbReference>
<comment type="caution">
    <text evidence="7">Lacks conserved residue(s) required for the propagation of feature annotation.</text>
</comment>
<feature type="disulfide bond" evidence="8">
    <location>
        <begin position="2219"/>
        <end position="2246"/>
    </location>
</feature>
<dbReference type="CDD" id="cd00057">
    <property type="entry name" value="FA58C"/>
    <property type="match status" value="1"/>
</dbReference>
<dbReference type="PANTHER" id="PTHR19325">
    <property type="entry name" value="COMPLEMENT COMPONENT-RELATED SUSHI DOMAIN-CONTAINING"/>
    <property type="match status" value="1"/>
</dbReference>
<protein>
    <recommendedName>
        <fullName evidence="20">Sushi, von Willebrand factor type A, EGF and pentraxin domain-containing protein 1</fullName>
    </recommendedName>
</protein>
<dbReference type="InterPro" id="IPR003609">
    <property type="entry name" value="Pan_app"/>
</dbReference>
<keyword evidence="19" id="KW-1185">Reference proteome</keyword>
<proteinExistence type="predicted"/>
<dbReference type="SUPFAM" id="SSF49785">
    <property type="entry name" value="Galactose-binding domain-like"/>
    <property type="match status" value="1"/>
</dbReference>
<dbReference type="Pfam" id="PF02494">
    <property type="entry name" value="HYR"/>
    <property type="match status" value="2"/>
</dbReference>
<feature type="disulfide bond" evidence="8">
    <location>
        <begin position="2277"/>
        <end position="2304"/>
    </location>
</feature>
<feature type="domain" description="Sushi" evidence="15">
    <location>
        <begin position="1832"/>
        <end position="1894"/>
    </location>
</feature>
<feature type="domain" description="Sushi" evidence="15">
    <location>
        <begin position="470"/>
        <end position="536"/>
    </location>
</feature>
<dbReference type="PROSITE" id="PS01186">
    <property type="entry name" value="EGF_2"/>
    <property type="match status" value="8"/>
</dbReference>
<feature type="domain" description="F5/8 type C" evidence="11">
    <location>
        <begin position="1636"/>
        <end position="1786"/>
    </location>
</feature>
<dbReference type="InterPro" id="IPR035976">
    <property type="entry name" value="Sushi/SCR/CCP_sf"/>
</dbReference>
<keyword evidence="1 7" id="KW-0245">EGF-like domain</keyword>
<dbReference type="Pfam" id="PF00092">
    <property type="entry name" value="VWA"/>
    <property type="match status" value="1"/>
</dbReference>
<dbReference type="Pfam" id="PF07699">
    <property type="entry name" value="Ephrin_rec_like"/>
    <property type="match status" value="3"/>
</dbReference>
<dbReference type="SUPFAM" id="SSF57414">
    <property type="entry name" value="Hairpin loop containing domain-like"/>
    <property type="match status" value="1"/>
</dbReference>
<dbReference type="InterPro" id="IPR018097">
    <property type="entry name" value="EGF_Ca-bd_CS"/>
</dbReference>
<feature type="disulfide bond" evidence="8">
    <location>
        <begin position="345"/>
        <end position="388"/>
    </location>
</feature>
<comment type="caution">
    <text evidence="18">The sequence shown here is derived from an EMBL/GenBank/DDBJ whole genome shotgun (WGS) entry which is preliminary data.</text>
</comment>
<dbReference type="SUPFAM" id="SSF57535">
    <property type="entry name" value="Complement control module/SCR domain"/>
    <property type="match status" value="10"/>
</dbReference>
<evidence type="ECO:0000256" key="5">
    <source>
        <dbReference type="ARBA" id="ARBA00023157"/>
    </source>
</evidence>
<feature type="domain" description="Sushi" evidence="15">
    <location>
        <begin position="343"/>
        <end position="407"/>
    </location>
</feature>
<keyword evidence="3 9" id="KW-0732">Signal</keyword>
<dbReference type="Pfam" id="PF00431">
    <property type="entry name" value="CUB"/>
    <property type="match status" value="2"/>
</dbReference>
<feature type="domain" description="Sushi" evidence="15">
    <location>
        <begin position="2307"/>
        <end position="2364"/>
    </location>
</feature>
<dbReference type="InterPro" id="IPR013032">
    <property type="entry name" value="EGF-like_CS"/>
</dbReference>
<evidence type="ECO:0000259" key="15">
    <source>
        <dbReference type="PROSITE" id="PS50923"/>
    </source>
</evidence>
<evidence type="ECO:0000259" key="12">
    <source>
        <dbReference type="PROSITE" id="PS50026"/>
    </source>
</evidence>
<dbReference type="PROSITE" id="PS00010">
    <property type="entry name" value="ASX_HYDROXYL"/>
    <property type="match status" value="6"/>
</dbReference>
<feature type="domain" description="HYR" evidence="14">
    <location>
        <begin position="623"/>
        <end position="703"/>
    </location>
</feature>
<dbReference type="PRINTS" id="PR00895">
    <property type="entry name" value="PENTAXIN"/>
</dbReference>
<feature type="disulfide bond" evidence="7">
    <location>
        <begin position="1296"/>
        <end position="1305"/>
    </location>
</feature>
<evidence type="ECO:0000259" key="16">
    <source>
        <dbReference type="PROSITE" id="PS50948"/>
    </source>
</evidence>
<dbReference type="InterPro" id="IPR000421">
    <property type="entry name" value="FA58C"/>
</dbReference>
<dbReference type="InterPro" id="IPR008979">
    <property type="entry name" value="Galactose-bd-like_sf"/>
</dbReference>
<feature type="signal peptide" evidence="9">
    <location>
        <begin position="1"/>
        <end position="24"/>
    </location>
</feature>
<dbReference type="InterPro" id="IPR003410">
    <property type="entry name" value="HYR_dom"/>
</dbReference>
<evidence type="ECO:0000256" key="7">
    <source>
        <dbReference type="PROSITE-ProRule" id="PRU00076"/>
    </source>
</evidence>
<dbReference type="SMART" id="SM00179">
    <property type="entry name" value="EGF_CA"/>
    <property type="match status" value="10"/>
</dbReference>
<evidence type="ECO:0000256" key="9">
    <source>
        <dbReference type="SAM" id="SignalP"/>
    </source>
</evidence>
<dbReference type="PROSITE" id="PS00022">
    <property type="entry name" value="EGF_1"/>
    <property type="match status" value="7"/>
</dbReference>
<dbReference type="InterPro" id="IPR036465">
    <property type="entry name" value="vWFA_dom_sf"/>
</dbReference>